<dbReference type="AlphaFoldDB" id="A0A6J5DH17"/>
<name>A0A6J5DH17_9BURK</name>
<sequence length="108" mass="11686">MTPLQIVRSLDSLTNAIEAAIVRADWSEAVRAAETRSSFLMALVPDQPDEVRAAIGRMRETDLRITTAARETLETLVAEGRQALHEAQQAAQALAMQSLSHTADTVAS</sequence>
<dbReference type="Proteomes" id="UP000494330">
    <property type="component" value="Unassembled WGS sequence"/>
</dbReference>
<reference evidence="1 2" key="1">
    <citation type="submission" date="2019-09" db="EMBL/GenBank/DDBJ databases">
        <authorList>
            <person name="Depoorter E."/>
        </authorList>
    </citation>
    <scope>NUCLEOTIDE SEQUENCE [LARGE SCALE GENOMIC DNA]</scope>
    <source>
        <strain evidence="1">LMG 30113</strain>
    </source>
</reference>
<evidence type="ECO:0000313" key="2">
    <source>
        <dbReference type="Proteomes" id="UP000494330"/>
    </source>
</evidence>
<protein>
    <recommendedName>
        <fullName evidence="3">Flagellar protein FliT</fullName>
    </recommendedName>
</protein>
<accession>A0A6J5DH17</accession>
<keyword evidence="2" id="KW-1185">Reference proteome</keyword>
<proteinExistence type="predicted"/>
<organism evidence="1 2">
    <name type="scientific">Burkholderia paludis</name>
    <dbReference type="NCBI Taxonomy" id="1506587"/>
    <lineage>
        <taxon>Bacteria</taxon>
        <taxon>Pseudomonadati</taxon>
        <taxon>Pseudomonadota</taxon>
        <taxon>Betaproteobacteria</taxon>
        <taxon>Burkholderiales</taxon>
        <taxon>Burkholderiaceae</taxon>
        <taxon>Burkholderia</taxon>
        <taxon>Burkholderia cepacia complex</taxon>
    </lineage>
</organism>
<dbReference type="EMBL" id="CABVQD010000016">
    <property type="protein sequence ID" value="VWB94684.1"/>
    <property type="molecule type" value="Genomic_DNA"/>
</dbReference>
<dbReference type="RefSeq" id="WP_052001545.1">
    <property type="nucleotide sequence ID" value="NZ_CABVQD010000016.1"/>
</dbReference>
<evidence type="ECO:0000313" key="1">
    <source>
        <dbReference type="EMBL" id="VWB94684.1"/>
    </source>
</evidence>
<evidence type="ECO:0008006" key="3">
    <source>
        <dbReference type="Google" id="ProtNLM"/>
    </source>
</evidence>
<gene>
    <name evidence="1" type="ORF">BPA30113_04417</name>
</gene>